<accession>A0ABW5PHN8</accession>
<dbReference type="RefSeq" id="WP_377605537.1">
    <property type="nucleotide sequence ID" value="NZ_JBHUME010000012.1"/>
</dbReference>
<dbReference type="InterPro" id="IPR012674">
    <property type="entry name" value="Calycin"/>
</dbReference>
<evidence type="ECO:0000313" key="2">
    <source>
        <dbReference type="Proteomes" id="UP001597541"/>
    </source>
</evidence>
<dbReference type="InterPro" id="IPR015231">
    <property type="entry name" value="DUF1934"/>
</dbReference>
<dbReference type="EMBL" id="JBHUME010000012">
    <property type="protein sequence ID" value="MFD2614556.1"/>
    <property type="molecule type" value="Genomic_DNA"/>
</dbReference>
<reference evidence="2" key="1">
    <citation type="journal article" date="2019" name="Int. J. Syst. Evol. Microbiol.">
        <title>The Global Catalogue of Microorganisms (GCM) 10K type strain sequencing project: providing services to taxonomists for standard genome sequencing and annotation.</title>
        <authorList>
            <consortium name="The Broad Institute Genomics Platform"/>
            <consortium name="The Broad Institute Genome Sequencing Center for Infectious Disease"/>
            <person name="Wu L."/>
            <person name="Ma J."/>
        </authorList>
    </citation>
    <scope>NUCLEOTIDE SEQUENCE [LARGE SCALE GENOMIC DNA]</scope>
    <source>
        <strain evidence="2">KCTC 3950</strain>
    </source>
</reference>
<dbReference type="Proteomes" id="UP001597541">
    <property type="component" value="Unassembled WGS sequence"/>
</dbReference>
<evidence type="ECO:0000313" key="1">
    <source>
        <dbReference type="EMBL" id="MFD2614556.1"/>
    </source>
</evidence>
<sequence>MPAKSAIMLTVESRHSGETYVQKVEGTLYRKENAVYLRYAETDEAMGNTMTTVRIDPQELKIIRHGEVESDQTFAVGRRLPGNYRTPFVSMQLETHTQLIHADVTGATGTLQWNYDLYFDGDFSGDYKIKMSYQEVQSE</sequence>
<keyword evidence="2" id="KW-1185">Reference proteome</keyword>
<gene>
    <name evidence="1" type="ORF">ACFSUF_19265</name>
</gene>
<dbReference type="SUPFAM" id="SSF50814">
    <property type="entry name" value="Lipocalins"/>
    <property type="match status" value="1"/>
</dbReference>
<comment type="caution">
    <text evidence="1">The sequence shown here is derived from an EMBL/GenBank/DDBJ whole genome shotgun (WGS) entry which is preliminary data.</text>
</comment>
<name>A0ABW5PHN8_9BACL</name>
<protein>
    <submittedName>
        <fullName evidence="1">DUF1934 domain-containing protein</fullName>
    </submittedName>
</protein>
<proteinExistence type="predicted"/>
<dbReference type="Gene3D" id="2.40.128.20">
    <property type="match status" value="1"/>
</dbReference>
<dbReference type="Pfam" id="PF09148">
    <property type="entry name" value="DUF1934"/>
    <property type="match status" value="1"/>
</dbReference>
<organism evidence="1 2">
    <name type="scientific">Paenibacillus gansuensis</name>
    <dbReference type="NCBI Taxonomy" id="306542"/>
    <lineage>
        <taxon>Bacteria</taxon>
        <taxon>Bacillati</taxon>
        <taxon>Bacillota</taxon>
        <taxon>Bacilli</taxon>
        <taxon>Bacillales</taxon>
        <taxon>Paenibacillaceae</taxon>
        <taxon>Paenibacillus</taxon>
    </lineage>
</organism>